<dbReference type="GO" id="GO:0003677">
    <property type="term" value="F:DNA binding"/>
    <property type="evidence" value="ECO:0007669"/>
    <property type="project" value="UniProtKB-KW"/>
</dbReference>
<accession>A0A7Z0DIC6</accession>
<keyword evidence="9" id="KW-1185">Reference proteome</keyword>
<evidence type="ECO:0000256" key="5">
    <source>
        <dbReference type="ARBA" id="ARBA00023163"/>
    </source>
</evidence>
<evidence type="ECO:0000256" key="3">
    <source>
        <dbReference type="ARBA" id="ARBA00023015"/>
    </source>
</evidence>
<dbReference type="SMART" id="SM00345">
    <property type="entry name" value="HTH_GNTR"/>
    <property type="match status" value="1"/>
</dbReference>
<dbReference type="Gene3D" id="3.40.640.10">
    <property type="entry name" value="Type I PLP-dependent aspartate aminotransferase-like (Major domain)"/>
    <property type="match status" value="1"/>
</dbReference>
<evidence type="ECO:0000313" key="9">
    <source>
        <dbReference type="Proteomes" id="UP000564496"/>
    </source>
</evidence>
<dbReference type="Gene3D" id="1.10.10.10">
    <property type="entry name" value="Winged helix-like DNA-binding domain superfamily/Winged helix DNA-binding domain"/>
    <property type="match status" value="1"/>
</dbReference>
<dbReference type="InterPro" id="IPR051446">
    <property type="entry name" value="HTH_trans_reg/aminotransferase"/>
</dbReference>
<dbReference type="PROSITE" id="PS50949">
    <property type="entry name" value="HTH_GNTR"/>
    <property type="match status" value="1"/>
</dbReference>
<dbReference type="GO" id="GO:0030170">
    <property type="term" value="F:pyridoxal phosphate binding"/>
    <property type="evidence" value="ECO:0007669"/>
    <property type="project" value="InterPro"/>
</dbReference>
<reference evidence="8 9" key="1">
    <citation type="submission" date="2020-07" db="EMBL/GenBank/DDBJ databases">
        <title>Sequencing the genomes of 1000 actinobacteria strains.</title>
        <authorList>
            <person name="Klenk H.-P."/>
        </authorList>
    </citation>
    <scope>NUCLEOTIDE SEQUENCE [LARGE SCALE GENOMIC DNA]</scope>
    <source>
        <strain evidence="8 9">DSM 26487</strain>
    </source>
</reference>
<organism evidence="8 9">
    <name type="scientific">Nocardioides panzhihuensis</name>
    <dbReference type="NCBI Taxonomy" id="860243"/>
    <lineage>
        <taxon>Bacteria</taxon>
        <taxon>Bacillati</taxon>
        <taxon>Actinomycetota</taxon>
        <taxon>Actinomycetes</taxon>
        <taxon>Propionibacteriales</taxon>
        <taxon>Nocardioidaceae</taxon>
        <taxon>Nocardioides</taxon>
    </lineage>
</organism>
<dbReference type="EMBL" id="JACBZR010000001">
    <property type="protein sequence ID" value="NYI76154.1"/>
    <property type="molecule type" value="Genomic_DNA"/>
</dbReference>
<dbReference type="SUPFAM" id="SSF46785">
    <property type="entry name" value="Winged helix' DNA-binding domain"/>
    <property type="match status" value="1"/>
</dbReference>
<evidence type="ECO:0000256" key="2">
    <source>
        <dbReference type="ARBA" id="ARBA00022898"/>
    </source>
</evidence>
<dbReference type="InterPro" id="IPR036390">
    <property type="entry name" value="WH_DNA-bd_sf"/>
</dbReference>
<comment type="similarity">
    <text evidence="1">In the C-terminal section; belongs to the class-I pyridoxal-phosphate-dependent aminotransferase family.</text>
</comment>
<evidence type="ECO:0000256" key="6">
    <source>
        <dbReference type="SAM" id="MobiDB-lite"/>
    </source>
</evidence>
<evidence type="ECO:0000256" key="1">
    <source>
        <dbReference type="ARBA" id="ARBA00005384"/>
    </source>
</evidence>
<evidence type="ECO:0000259" key="7">
    <source>
        <dbReference type="PROSITE" id="PS50949"/>
    </source>
</evidence>
<dbReference type="Proteomes" id="UP000564496">
    <property type="component" value="Unassembled WGS sequence"/>
</dbReference>
<dbReference type="AlphaFoldDB" id="A0A7Z0DIC6"/>
<keyword evidence="3" id="KW-0805">Transcription regulation</keyword>
<feature type="compositionally biased region" description="Low complexity" evidence="6">
    <location>
        <begin position="80"/>
        <end position="106"/>
    </location>
</feature>
<keyword evidence="8" id="KW-0808">Transferase</keyword>
<dbReference type="PANTHER" id="PTHR46577">
    <property type="entry name" value="HTH-TYPE TRANSCRIPTIONAL REGULATORY PROTEIN GABR"/>
    <property type="match status" value="1"/>
</dbReference>
<sequence>MTLDRTSSEPLPVQLAGQVRSLVLSGTLGAGDRLPSSRALAADLGVSRAVTEQAYDQLTAEGWLEARRGSGTYVATTRTTTTAAAPQMTSRPTGVTPRPTGVTPPRFARSLPRSARADEQARRSTSLRSPRLDTGTPFFDPRLEPGWRRAWREVSVTAPPRGYDDPRGLPELREALAARLGRTRGMDLHPDEIIVTAGTTDGLRALLPELRPGPVAVEDPGYRAAAETVLTYGREVVDLPAVETVGDLGDAVAAYVTPAHQHPLGRVMPATDRLALLEAARRAEAVVIEDDYDSEFRYDVAPVPAMATLDRGRVVYLGTAAKSVVPTLRLGWLVAPPDLHELVLRRRAITHAGAAWPSQRALLTLLRDGWLDRAVRSARRVYAERAPRVAEAMSPYAALAGPLAGMYSTWLLPEVDALRARDAARAAGFEINLLSSYARTSGLTGLVIGFGGVSDTELDQALTAVTGALGS</sequence>
<dbReference type="InterPro" id="IPR000524">
    <property type="entry name" value="Tscrpt_reg_HTH_GntR"/>
</dbReference>
<keyword evidence="2" id="KW-0663">Pyridoxal phosphate</keyword>
<dbReference type="InterPro" id="IPR004839">
    <property type="entry name" value="Aminotransferase_I/II_large"/>
</dbReference>
<dbReference type="InterPro" id="IPR036388">
    <property type="entry name" value="WH-like_DNA-bd_sf"/>
</dbReference>
<dbReference type="PANTHER" id="PTHR46577:SF1">
    <property type="entry name" value="HTH-TYPE TRANSCRIPTIONAL REGULATORY PROTEIN GABR"/>
    <property type="match status" value="1"/>
</dbReference>
<feature type="region of interest" description="Disordered" evidence="6">
    <location>
        <begin position="80"/>
        <end position="139"/>
    </location>
</feature>
<evidence type="ECO:0000256" key="4">
    <source>
        <dbReference type="ARBA" id="ARBA00023125"/>
    </source>
</evidence>
<proteinExistence type="inferred from homology"/>
<dbReference type="PRINTS" id="PR00035">
    <property type="entry name" value="HTHGNTR"/>
</dbReference>
<dbReference type="CDD" id="cd07377">
    <property type="entry name" value="WHTH_GntR"/>
    <property type="match status" value="1"/>
</dbReference>
<dbReference type="InterPro" id="IPR015421">
    <property type="entry name" value="PyrdxlP-dep_Trfase_major"/>
</dbReference>
<keyword evidence="8" id="KW-0032">Aminotransferase</keyword>
<keyword evidence="4" id="KW-0238">DNA-binding</keyword>
<feature type="domain" description="HTH gntR-type" evidence="7">
    <location>
        <begin position="9"/>
        <end position="77"/>
    </location>
</feature>
<dbReference type="Pfam" id="PF00392">
    <property type="entry name" value="GntR"/>
    <property type="match status" value="1"/>
</dbReference>
<name>A0A7Z0DIC6_9ACTN</name>
<dbReference type="GO" id="GO:0008483">
    <property type="term" value="F:transaminase activity"/>
    <property type="evidence" value="ECO:0007669"/>
    <property type="project" value="UniProtKB-KW"/>
</dbReference>
<dbReference type="SUPFAM" id="SSF53383">
    <property type="entry name" value="PLP-dependent transferases"/>
    <property type="match status" value="1"/>
</dbReference>
<dbReference type="Pfam" id="PF00155">
    <property type="entry name" value="Aminotran_1_2"/>
    <property type="match status" value="1"/>
</dbReference>
<dbReference type="CDD" id="cd00609">
    <property type="entry name" value="AAT_like"/>
    <property type="match status" value="1"/>
</dbReference>
<gene>
    <name evidence="8" type="ORF">BJ988_000802</name>
</gene>
<protein>
    <submittedName>
        <fullName evidence="8">GntR family transcriptional regulator/MocR family aminotransferase</fullName>
    </submittedName>
</protein>
<evidence type="ECO:0000313" key="8">
    <source>
        <dbReference type="EMBL" id="NYI76154.1"/>
    </source>
</evidence>
<keyword evidence="5" id="KW-0804">Transcription</keyword>
<dbReference type="GO" id="GO:0003700">
    <property type="term" value="F:DNA-binding transcription factor activity"/>
    <property type="evidence" value="ECO:0007669"/>
    <property type="project" value="InterPro"/>
</dbReference>
<comment type="caution">
    <text evidence="8">The sequence shown here is derived from an EMBL/GenBank/DDBJ whole genome shotgun (WGS) entry which is preliminary data.</text>
</comment>
<dbReference type="InterPro" id="IPR015424">
    <property type="entry name" value="PyrdxlP-dep_Trfase"/>
</dbReference>